<feature type="domain" description="Zn(2)-C6 fungal-type" evidence="6">
    <location>
        <begin position="27"/>
        <end position="57"/>
    </location>
</feature>
<dbReference type="PANTHER" id="PTHR31069">
    <property type="entry name" value="OLEATE-ACTIVATED TRANSCRIPTION FACTOR 1-RELATED"/>
    <property type="match status" value="1"/>
</dbReference>
<dbReference type="PROSITE" id="PS00463">
    <property type="entry name" value="ZN2_CY6_FUNGAL_1"/>
    <property type="match status" value="1"/>
</dbReference>
<dbReference type="OrthoDB" id="2328572at2759"/>
<organism evidence="7 8">
    <name type="scientific">Nannochloropsis gaditana</name>
    <dbReference type="NCBI Taxonomy" id="72520"/>
    <lineage>
        <taxon>Eukaryota</taxon>
        <taxon>Sar</taxon>
        <taxon>Stramenopiles</taxon>
        <taxon>Ochrophyta</taxon>
        <taxon>Eustigmatophyceae</taxon>
        <taxon>Eustigmatales</taxon>
        <taxon>Monodopsidaceae</taxon>
        <taxon>Nannochloropsis</taxon>
    </lineage>
</organism>
<dbReference type="AlphaFoldDB" id="W7U2K3"/>
<sequence>MVVPLDRMQATDLKAAGAPAPAQPRRTCTACKASKVKCDRQAPVCGRCARLRLTCVQQPRAQGRPMKSKSSESEGIISPEGMIESTLATREATPARAVSSETSTQWAADYMAFTFSNLLKSGAVHRMKTFAVLRVWMLFSMYYGVDLTRGFLSVALALMDASIQDLQRLPETMASSVALPPDQPAAEAASITSSTSSSSSSSSTPVSSVDAAASAPLDPGVLQPFIASLDDGVSAVICCVGCRGGTGKVYCNDKFKSTFFSSEDLTQRTLSESTLPVYVYACIIAPEDRAEFVDSLTNVCFGTQTALPQVTHIVKVLDRQGSDFLAIVRLRCLTLNNGDYGADILTVEPAPMSKYVLQTSDGAGTGQEGPGGEGGREG</sequence>
<dbReference type="Proteomes" id="UP000019335">
    <property type="component" value="Chromosome 7"/>
</dbReference>
<feature type="compositionally biased region" description="Gly residues" evidence="5">
    <location>
        <begin position="363"/>
        <end position="378"/>
    </location>
</feature>
<dbReference type="EMBL" id="AZIL01000522">
    <property type="protein sequence ID" value="EWM27081.1"/>
    <property type="molecule type" value="Genomic_DNA"/>
</dbReference>
<dbReference type="InterPro" id="IPR001138">
    <property type="entry name" value="Zn2Cys6_DnaBD"/>
</dbReference>
<keyword evidence="4" id="KW-0539">Nucleus</keyword>
<dbReference type="PANTHER" id="PTHR31069:SF31">
    <property type="entry name" value="MONODICTYPHENONE CLUSTER TRANSCRIPTION FACTOR-RELATED"/>
    <property type="match status" value="1"/>
</dbReference>
<evidence type="ECO:0000259" key="6">
    <source>
        <dbReference type="PROSITE" id="PS50048"/>
    </source>
</evidence>
<proteinExistence type="predicted"/>
<evidence type="ECO:0000256" key="3">
    <source>
        <dbReference type="ARBA" id="ARBA00023163"/>
    </source>
</evidence>
<protein>
    <submittedName>
        <fullName evidence="7">Zn(2)-C6 fungal-type DNA-binding domain protein</fullName>
    </submittedName>
</protein>
<dbReference type="InterPro" id="IPR050675">
    <property type="entry name" value="OAF3"/>
</dbReference>
<dbReference type="SMART" id="SM00066">
    <property type="entry name" value="GAL4"/>
    <property type="match status" value="1"/>
</dbReference>
<evidence type="ECO:0000256" key="4">
    <source>
        <dbReference type="ARBA" id="ARBA00023242"/>
    </source>
</evidence>
<keyword evidence="3" id="KW-0804">Transcription</keyword>
<dbReference type="GO" id="GO:0000981">
    <property type="term" value="F:DNA-binding transcription factor activity, RNA polymerase II-specific"/>
    <property type="evidence" value="ECO:0007669"/>
    <property type="project" value="InterPro"/>
</dbReference>
<evidence type="ECO:0000313" key="8">
    <source>
        <dbReference type="Proteomes" id="UP000019335"/>
    </source>
</evidence>
<keyword evidence="1" id="KW-0805">Transcription regulation</keyword>
<dbReference type="InterPro" id="IPR036864">
    <property type="entry name" value="Zn2-C6_fun-type_DNA-bd_sf"/>
</dbReference>
<dbReference type="SUPFAM" id="SSF57701">
    <property type="entry name" value="Zn2/Cys6 DNA-binding domain"/>
    <property type="match status" value="1"/>
</dbReference>
<accession>W7U2K3</accession>
<name>W7U2K3_9STRA</name>
<dbReference type="GO" id="GO:0003677">
    <property type="term" value="F:DNA binding"/>
    <property type="evidence" value="ECO:0007669"/>
    <property type="project" value="UniProtKB-KW"/>
</dbReference>
<evidence type="ECO:0000256" key="2">
    <source>
        <dbReference type="ARBA" id="ARBA00023125"/>
    </source>
</evidence>
<dbReference type="Gene3D" id="4.10.240.10">
    <property type="entry name" value="Zn(2)-C6 fungal-type DNA-binding domain"/>
    <property type="match status" value="1"/>
</dbReference>
<evidence type="ECO:0000256" key="5">
    <source>
        <dbReference type="SAM" id="MobiDB-lite"/>
    </source>
</evidence>
<feature type="region of interest" description="Disordered" evidence="5">
    <location>
        <begin position="358"/>
        <end position="378"/>
    </location>
</feature>
<keyword evidence="2 7" id="KW-0238">DNA-binding</keyword>
<dbReference type="PROSITE" id="PS50048">
    <property type="entry name" value="ZN2_CY6_FUNGAL_2"/>
    <property type="match status" value="1"/>
</dbReference>
<evidence type="ECO:0000313" key="7">
    <source>
        <dbReference type="EMBL" id="EWM27081.1"/>
    </source>
</evidence>
<reference evidence="7 8" key="1">
    <citation type="journal article" date="2014" name="Mol. Plant">
        <title>Chromosome Scale Genome Assembly and Transcriptome Profiling of Nannochloropsis gaditana in Nitrogen Depletion.</title>
        <authorList>
            <person name="Corteggiani Carpinelli E."/>
            <person name="Telatin A."/>
            <person name="Vitulo N."/>
            <person name="Forcato C."/>
            <person name="D'Angelo M."/>
            <person name="Schiavon R."/>
            <person name="Vezzi A."/>
            <person name="Giacometti G.M."/>
            <person name="Morosinotto T."/>
            <person name="Valle G."/>
        </authorList>
    </citation>
    <scope>NUCLEOTIDE SEQUENCE [LARGE SCALE GENOMIC DNA]</scope>
    <source>
        <strain evidence="7 8">B-31</strain>
    </source>
</reference>
<evidence type="ECO:0000256" key="1">
    <source>
        <dbReference type="ARBA" id="ARBA00023015"/>
    </source>
</evidence>
<dbReference type="CDD" id="cd00067">
    <property type="entry name" value="GAL4"/>
    <property type="match status" value="1"/>
</dbReference>
<comment type="caution">
    <text evidence="7">The sequence shown here is derived from an EMBL/GenBank/DDBJ whole genome shotgun (WGS) entry which is preliminary data.</text>
</comment>
<gene>
    <name evidence="7" type="ORF">Naga_100194g7</name>
</gene>
<keyword evidence="8" id="KW-1185">Reference proteome</keyword>
<dbReference type="Pfam" id="PF00172">
    <property type="entry name" value="Zn_clus"/>
    <property type="match status" value="1"/>
</dbReference>
<dbReference type="GO" id="GO:0008270">
    <property type="term" value="F:zinc ion binding"/>
    <property type="evidence" value="ECO:0007669"/>
    <property type="project" value="InterPro"/>
</dbReference>